<protein>
    <submittedName>
        <fullName evidence="1">Zinc-type alcohol dehydrogenase-like protein</fullName>
    </submittedName>
</protein>
<dbReference type="PANTHER" id="PTHR45033:SF2">
    <property type="entry name" value="ZINC-TYPE ALCOHOL DEHYDROGENASE-LIKE PROTEIN C1773.06C"/>
    <property type="match status" value="1"/>
</dbReference>
<comment type="caution">
    <text evidence="1">The sequence shown here is derived from an EMBL/GenBank/DDBJ whole genome shotgun (WGS) entry which is preliminary data.</text>
</comment>
<keyword evidence="2" id="KW-1185">Reference proteome</keyword>
<dbReference type="AlphaFoldDB" id="A0A9P5EIL1"/>
<dbReference type="Proteomes" id="UP000711996">
    <property type="component" value="Unassembled WGS sequence"/>
</dbReference>
<dbReference type="InterPro" id="IPR052711">
    <property type="entry name" value="Zinc_ADH-like"/>
</dbReference>
<organism evidence="1 2">
    <name type="scientific">Colletotrichum siamense</name>
    <name type="common">Anthracnose fungus</name>
    <dbReference type="NCBI Taxonomy" id="690259"/>
    <lineage>
        <taxon>Eukaryota</taxon>
        <taxon>Fungi</taxon>
        <taxon>Dikarya</taxon>
        <taxon>Ascomycota</taxon>
        <taxon>Pezizomycotina</taxon>
        <taxon>Sordariomycetes</taxon>
        <taxon>Hypocreomycetidae</taxon>
        <taxon>Glomerellales</taxon>
        <taxon>Glomerellaceae</taxon>
        <taxon>Colletotrichum</taxon>
        <taxon>Colletotrichum gloeosporioides species complex</taxon>
    </lineage>
</organism>
<dbReference type="PANTHER" id="PTHR45033">
    <property type="match status" value="1"/>
</dbReference>
<name>A0A9P5EIL1_COLSI</name>
<proteinExistence type="predicted"/>
<accession>A0A9P5EIL1</accession>
<evidence type="ECO:0000313" key="2">
    <source>
        <dbReference type="Proteomes" id="UP000711996"/>
    </source>
</evidence>
<dbReference type="Gene3D" id="3.90.180.10">
    <property type="entry name" value="Medium-chain alcohol dehydrogenases, catalytic domain"/>
    <property type="match status" value="1"/>
</dbReference>
<dbReference type="InterPro" id="IPR011032">
    <property type="entry name" value="GroES-like_sf"/>
</dbReference>
<dbReference type="EMBL" id="QPMT01000096">
    <property type="protein sequence ID" value="KAF4842290.1"/>
    <property type="molecule type" value="Genomic_DNA"/>
</dbReference>
<evidence type="ECO:0000313" key="1">
    <source>
        <dbReference type="EMBL" id="KAF4842290.1"/>
    </source>
</evidence>
<dbReference type="SUPFAM" id="SSF50129">
    <property type="entry name" value="GroES-like"/>
    <property type="match status" value="1"/>
</dbReference>
<reference evidence="1" key="1">
    <citation type="submission" date="2019-06" db="EMBL/GenBank/DDBJ databases">
        <authorList>
            <person name="Gan P."/>
            <person name="Shirasu K."/>
        </authorList>
    </citation>
    <scope>NUCLEOTIDE SEQUENCE [LARGE SCALE GENOMIC DNA]</scope>
    <source>
        <strain evidence="1">CAD2</strain>
    </source>
</reference>
<dbReference type="OrthoDB" id="9930022at2759"/>
<sequence>MTRGLYPFAMKTPVTAGSNGAGSDLAVGPKVIDFTAVHKICTSFNEFHQASPKVGSDLGGAVDGTLCKYAVFPDHDLVLSTSTLSSIEASTLSDKGDILIR</sequence>
<gene>
    <name evidence="1" type="ORF">CGCSCA2_v014635</name>
</gene>